<protein>
    <submittedName>
        <fullName evidence="1">Uncharacterized protein</fullName>
    </submittedName>
</protein>
<reference evidence="1 2" key="1">
    <citation type="submission" date="2015-12" db="EMBL/GenBank/DDBJ databases">
        <title>Draft genome sequence of Moniliophthora roreri, the causal agent of frosty pod rot of cacao.</title>
        <authorList>
            <person name="Aime M.C."/>
            <person name="Diaz-Valderrama J.R."/>
            <person name="Kijpornyongpan T."/>
            <person name="Phillips-Mora W."/>
        </authorList>
    </citation>
    <scope>NUCLEOTIDE SEQUENCE [LARGE SCALE GENOMIC DNA]</scope>
    <source>
        <strain evidence="1 2">MCA 2952</strain>
    </source>
</reference>
<dbReference type="AlphaFoldDB" id="A0A0W0F7V8"/>
<accession>A0A0W0F7V8</accession>
<comment type="caution">
    <text evidence="1">The sequence shown here is derived from an EMBL/GenBank/DDBJ whole genome shotgun (WGS) entry which is preliminary data.</text>
</comment>
<evidence type="ECO:0000313" key="2">
    <source>
        <dbReference type="Proteomes" id="UP000054988"/>
    </source>
</evidence>
<name>A0A0W0F7V8_MONRR</name>
<dbReference type="EMBL" id="LATX01002226">
    <property type="protein sequence ID" value="KTB32435.1"/>
    <property type="molecule type" value="Genomic_DNA"/>
</dbReference>
<organism evidence="1 2">
    <name type="scientific">Moniliophthora roreri</name>
    <name type="common">Frosty pod rot fungus</name>
    <name type="synonym">Monilia roreri</name>
    <dbReference type="NCBI Taxonomy" id="221103"/>
    <lineage>
        <taxon>Eukaryota</taxon>
        <taxon>Fungi</taxon>
        <taxon>Dikarya</taxon>
        <taxon>Basidiomycota</taxon>
        <taxon>Agaricomycotina</taxon>
        <taxon>Agaricomycetes</taxon>
        <taxon>Agaricomycetidae</taxon>
        <taxon>Agaricales</taxon>
        <taxon>Marasmiineae</taxon>
        <taxon>Marasmiaceae</taxon>
        <taxon>Moniliophthora</taxon>
    </lineage>
</organism>
<sequence>MSRSVWTHWSSVSSSPNPASLGVAGGTLPDSIGDGDPGVSDLQSHCYLEGHQAYVASFARELQLPDKLPRFFFYSPFLLYLAQIAAFGTRAHARIILQLGIVKTLRTLGPSGSTHQVREALAPGVLLDGLVSKLSPVSDADTYYPSVAEYFWELHSTAERSVQTESNGLWSWVTRNDQDDGGSLDVGLDANLISDAIGVLNAVFLHPLEYVKSNDICVLIIGREKEGIHSLPKMAKLETFRRISSNSLQR</sequence>
<dbReference type="Proteomes" id="UP000054988">
    <property type="component" value="Unassembled WGS sequence"/>
</dbReference>
<gene>
    <name evidence="1" type="ORF">WG66_14961</name>
</gene>
<evidence type="ECO:0000313" key="1">
    <source>
        <dbReference type="EMBL" id="KTB32435.1"/>
    </source>
</evidence>
<proteinExistence type="predicted"/>